<proteinExistence type="predicted"/>
<dbReference type="RefSeq" id="WP_369327626.1">
    <property type="nucleotide sequence ID" value="NZ_JAULBC010000001.1"/>
</dbReference>
<gene>
    <name evidence="2" type="ORF">QTN47_01950</name>
</gene>
<evidence type="ECO:0000313" key="2">
    <source>
        <dbReference type="EMBL" id="MEX6686235.1"/>
    </source>
</evidence>
<evidence type="ECO:0000256" key="1">
    <source>
        <dbReference type="SAM" id="MobiDB-lite"/>
    </source>
</evidence>
<feature type="region of interest" description="Disordered" evidence="1">
    <location>
        <begin position="1"/>
        <end position="51"/>
    </location>
</feature>
<reference evidence="2 3" key="1">
    <citation type="submission" date="2023-07" db="EMBL/GenBank/DDBJ databases">
        <authorList>
            <person name="Lian W.-H."/>
        </authorList>
    </citation>
    <scope>NUCLEOTIDE SEQUENCE [LARGE SCALE GENOMIC DNA]</scope>
    <source>
        <strain evidence="2 3">SYSU DXS3180</strain>
    </source>
</reference>
<dbReference type="Proteomes" id="UP001560573">
    <property type="component" value="Unassembled WGS sequence"/>
</dbReference>
<evidence type="ECO:0000313" key="3">
    <source>
        <dbReference type="Proteomes" id="UP001560573"/>
    </source>
</evidence>
<protein>
    <submittedName>
        <fullName evidence="2">Uncharacterized protein</fullName>
    </submittedName>
</protein>
<comment type="caution">
    <text evidence="2">The sequence shown here is derived from an EMBL/GenBank/DDBJ whole genome shotgun (WGS) entry which is preliminary data.</text>
</comment>
<name>A0ABV3Z9T0_9BACT</name>
<accession>A0ABV3Z9T0</accession>
<sequence length="51" mass="5278">MSLFDASKNKDKKKGSQQANKTGLAAPKSGKGNTKAAAKTTRVTGRAQRGS</sequence>
<keyword evidence="3" id="KW-1185">Reference proteome</keyword>
<organism evidence="2 3">
    <name type="scientific">Danxiaibacter flavus</name>
    <dbReference type="NCBI Taxonomy" id="3049108"/>
    <lineage>
        <taxon>Bacteria</taxon>
        <taxon>Pseudomonadati</taxon>
        <taxon>Bacteroidota</taxon>
        <taxon>Chitinophagia</taxon>
        <taxon>Chitinophagales</taxon>
        <taxon>Chitinophagaceae</taxon>
        <taxon>Danxiaibacter</taxon>
    </lineage>
</organism>
<dbReference type="EMBL" id="JAULBC010000001">
    <property type="protein sequence ID" value="MEX6686235.1"/>
    <property type="molecule type" value="Genomic_DNA"/>
</dbReference>